<sequence>MTSRRQGGGFAVAKIANDGYLSAPLGNVALRASIFHSGQVLSLKQAVGVMSEAQLGAKPAKKEVDDIVAFLHSLTGQLPKIKYPLK</sequence>
<organism evidence="1 2">
    <name type="scientific">Bradyrhizobium manausense</name>
    <dbReference type="NCBI Taxonomy" id="989370"/>
    <lineage>
        <taxon>Bacteria</taxon>
        <taxon>Pseudomonadati</taxon>
        <taxon>Pseudomonadota</taxon>
        <taxon>Alphaproteobacteria</taxon>
        <taxon>Hyphomicrobiales</taxon>
        <taxon>Nitrobacteraceae</taxon>
        <taxon>Bradyrhizobium</taxon>
    </lineage>
</organism>
<keyword evidence="2" id="KW-1185">Reference proteome</keyword>
<name>A0A0R3CZD6_9BRAD</name>
<dbReference type="AlphaFoldDB" id="A0A0R3CZD6"/>
<comment type="caution">
    <text evidence="1">The sequence shown here is derived from an EMBL/GenBank/DDBJ whole genome shotgun (WGS) entry which is preliminary data.</text>
</comment>
<dbReference type="SUPFAM" id="SSF46626">
    <property type="entry name" value="Cytochrome c"/>
    <property type="match status" value="1"/>
</dbReference>
<evidence type="ECO:0000313" key="2">
    <source>
        <dbReference type="Proteomes" id="UP000051936"/>
    </source>
</evidence>
<dbReference type="GO" id="GO:0009055">
    <property type="term" value="F:electron transfer activity"/>
    <property type="evidence" value="ECO:0007669"/>
    <property type="project" value="InterPro"/>
</dbReference>
<dbReference type="Proteomes" id="UP000051936">
    <property type="component" value="Unassembled WGS sequence"/>
</dbReference>
<accession>A0A0R3CZD6</accession>
<dbReference type="EMBL" id="LJYG01000109">
    <property type="protein sequence ID" value="KRQ02887.1"/>
    <property type="molecule type" value="Genomic_DNA"/>
</dbReference>
<dbReference type="Gene3D" id="1.10.760.10">
    <property type="entry name" value="Cytochrome c-like domain"/>
    <property type="match status" value="1"/>
</dbReference>
<dbReference type="RefSeq" id="WP_057756799.1">
    <property type="nucleotide sequence ID" value="NZ_LJYG01000109.1"/>
</dbReference>
<dbReference type="GO" id="GO:0020037">
    <property type="term" value="F:heme binding"/>
    <property type="evidence" value="ECO:0007669"/>
    <property type="project" value="InterPro"/>
</dbReference>
<dbReference type="OrthoDB" id="9805202at2"/>
<proteinExistence type="predicted"/>
<reference evidence="1 2" key="1">
    <citation type="submission" date="2015-09" db="EMBL/GenBank/DDBJ databases">
        <title>Draft Genome Sequence of Bradyrhizobium manausense Strain BR 3351T, a Novel Symbiotic Nitrogen-Fixing Alphaproteobacterium Isolated from Brazilian Amazon Rain Forest.</title>
        <authorList>
            <person name="De Araujo J.L."/>
            <person name="Zilli J.E."/>
        </authorList>
    </citation>
    <scope>NUCLEOTIDE SEQUENCE [LARGE SCALE GENOMIC DNA]</scope>
    <source>
        <strain evidence="1 2">BR3351</strain>
    </source>
</reference>
<gene>
    <name evidence="1" type="ORF">AOQ71_34335</name>
</gene>
<dbReference type="STRING" id="989370.AOQ71_34335"/>
<evidence type="ECO:0000313" key="1">
    <source>
        <dbReference type="EMBL" id="KRQ02887.1"/>
    </source>
</evidence>
<protein>
    <recommendedName>
        <fullName evidence="3">Cytochrome c domain-containing protein</fullName>
    </recommendedName>
</protein>
<evidence type="ECO:0008006" key="3">
    <source>
        <dbReference type="Google" id="ProtNLM"/>
    </source>
</evidence>
<dbReference type="InterPro" id="IPR036909">
    <property type="entry name" value="Cyt_c-like_dom_sf"/>
</dbReference>